<evidence type="ECO:0000313" key="4">
    <source>
        <dbReference type="Proteomes" id="UP000460135"/>
    </source>
</evidence>
<evidence type="ECO:0000313" key="3">
    <source>
        <dbReference type="Proteomes" id="UP000266492"/>
    </source>
</evidence>
<dbReference type="InterPro" id="IPR013783">
    <property type="entry name" value="Ig-like_fold"/>
</dbReference>
<sequence length="405" mass="45518">MKHIYCIFISLCTTLFIWSCKDSEEIAPASLTINKNELSFTGYKSTLAVKVDATRRWSAVASEYWITISPDNYPGVNESFIANVAVTVSDNATGQPREGHVTFFLQDEEVITLTVKQSIQDEGERPDEEFPITWANLQWCASNVLNEGDNFEAGSCVFADGITNSVDSETGEEITCDIGYSFTDTDPSGEDWIWTSCPFNGDWGNNFYYQGRIQNLTAGTYFYTFRFRNGSGPYKYAGTGGLWDGEVNVNGKFEVKEEEEEEEQEEYASIEDYSQLSINWAILGDWTAKNPIQQGEQFETGAQVFIEGLTDLGTGTANKHVTCEIGYSTTNSDPSGTDWTWQSCHWNGQWGNNHYYQGKTPEISTAGTYYYTFRFRIDEGTYAYAGTDGLWNGTSSTYKTFQVTM</sequence>
<dbReference type="Proteomes" id="UP000460135">
    <property type="component" value="Unassembled WGS sequence"/>
</dbReference>
<evidence type="ECO:0000313" key="2">
    <source>
        <dbReference type="EMBL" id="RGS85471.1"/>
    </source>
</evidence>
<dbReference type="InterPro" id="IPR024361">
    <property type="entry name" value="BACON"/>
</dbReference>
<gene>
    <name evidence="2" type="ORF">DWX70_06545</name>
    <name evidence="1" type="ORF">F3F51_05035</name>
</gene>
<dbReference type="Gene3D" id="2.60.40.10">
    <property type="entry name" value="Immunoglobulins"/>
    <property type="match status" value="1"/>
</dbReference>
<organism evidence="2 3">
    <name type="scientific">Bacteroides ovatus</name>
    <dbReference type="NCBI Taxonomy" id="28116"/>
    <lineage>
        <taxon>Bacteria</taxon>
        <taxon>Pseudomonadati</taxon>
        <taxon>Bacteroidota</taxon>
        <taxon>Bacteroidia</taxon>
        <taxon>Bacteroidales</taxon>
        <taxon>Bacteroidaceae</taxon>
        <taxon>Bacteroides</taxon>
    </lineage>
</organism>
<name>A0A395VYZ7_BACOV</name>
<dbReference type="EMBL" id="VWLX01000003">
    <property type="protein sequence ID" value="KAA3807646.1"/>
    <property type="molecule type" value="Genomic_DNA"/>
</dbReference>
<dbReference type="EMBL" id="QRVZ01000004">
    <property type="protein sequence ID" value="RGS85471.1"/>
    <property type="molecule type" value="Genomic_DNA"/>
</dbReference>
<dbReference type="RefSeq" id="WP_118418441.1">
    <property type="nucleotide sequence ID" value="NZ_CAKJYX010000005.1"/>
</dbReference>
<proteinExistence type="predicted"/>
<dbReference type="CDD" id="cd14948">
    <property type="entry name" value="BACON"/>
    <property type="match status" value="1"/>
</dbReference>
<comment type="caution">
    <text evidence="2">The sequence shown here is derived from an EMBL/GenBank/DDBJ whole genome shotgun (WGS) entry which is preliminary data.</text>
</comment>
<dbReference type="AlphaFoldDB" id="A0A395VYZ7"/>
<accession>A0A395VYZ7</accession>
<dbReference type="Proteomes" id="UP000266492">
    <property type="component" value="Unassembled WGS sequence"/>
</dbReference>
<reference evidence="2 3" key="1">
    <citation type="submission" date="2018-08" db="EMBL/GenBank/DDBJ databases">
        <title>A genome reference for cultivated species of the human gut microbiota.</title>
        <authorList>
            <person name="Zou Y."/>
            <person name="Xue W."/>
            <person name="Luo G."/>
        </authorList>
    </citation>
    <scope>NUCLEOTIDE SEQUENCE [LARGE SCALE GENOMIC DNA]</scope>
    <source>
        <strain evidence="2 3">AF20-9LB</strain>
    </source>
</reference>
<reference evidence="1 4" key="2">
    <citation type="journal article" date="2019" name="Nat. Med.">
        <title>A library of human gut bacterial isolates paired with longitudinal multiomics data enables mechanistic microbiome research.</title>
        <authorList>
            <person name="Poyet M."/>
            <person name="Groussin M."/>
            <person name="Gibbons S.M."/>
            <person name="Avila-Pacheco J."/>
            <person name="Jiang X."/>
            <person name="Kearney S.M."/>
            <person name="Perrotta A.R."/>
            <person name="Berdy B."/>
            <person name="Zhao S."/>
            <person name="Lieberman T.D."/>
            <person name="Swanson P.K."/>
            <person name="Smith M."/>
            <person name="Roesemann S."/>
            <person name="Alexander J.E."/>
            <person name="Rich S.A."/>
            <person name="Livny J."/>
            <person name="Vlamakis H."/>
            <person name="Clish C."/>
            <person name="Bullock K."/>
            <person name="Deik A."/>
            <person name="Scott J."/>
            <person name="Pierce K.A."/>
            <person name="Xavier R.J."/>
            <person name="Alm E.J."/>
        </authorList>
    </citation>
    <scope>NUCLEOTIDE SEQUENCE [LARGE SCALE GENOMIC DNA]</scope>
    <source>
        <strain evidence="1 4">BIOML-A183</strain>
    </source>
</reference>
<evidence type="ECO:0000313" key="1">
    <source>
        <dbReference type="EMBL" id="KAA3807646.1"/>
    </source>
</evidence>
<protein>
    <submittedName>
        <fullName evidence="1">BACON domain-containing protein</fullName>
    </submittedName>
</protein>